<dbReference type="PROSITE" id="PS51094">
    <property type="entry name" value="PTS_EIIA_TYPE_2"/>
    <property type="match status" value="1"/>
</dbReference>
<dbReference type="InterPro" id="IPR016152">
    <property type="entry name" value="PTrfase/Anion_transptr"/>
</dbReference>
<dbReference type="InterPro" id="IPR002178">
    <property type="entry name" value="PTS_EIIA_type-2_dom"/>
</dbReference>
<dbReference type="InterPro" id="IPR051541">
    <property type="entry name" value="PTS_SugarTrans_NitroReg"/>
</dbReference>
<evidence type="ECO:0000313" key="2">
    <source>
        <dbReference type="EMBL" id="GAH31079.1"/>
    </source>
</evidence>
<name>X1FNZ1_9ZZZZ</name>
<dbReference type="PANTHER" id="PTHR47738">
    <property type="entry name" value="PTS SYSTEM FRUCTOSE-LIKE EIIA COMPONENT-RELATED"/>
    <property type="match status" value="1"/>
</dbReference>
<dbReference type="Pfam" id="PF00359">
    <property type="entry name" value="PTS_EIIA_2"/>
    <property type="match status" value="1"/>
</dbReference>
<protein>
    <recommendedName>
        <fullName evidence="1">PTS EIIA type-2 domain-containing protein</fullName>
    </recommendedName>
</protein>
<evidence type="ECO:0000259" key="1">
    <source>
        <dbReference type="PROSITE" id="PS51094"/>
    </source>
</evidence>
<organism evidence="2">
    <name type="scientific">marine sediment metagenome</name>
    <dbReference type="NCBI Taxonomy" id="412755"/>
    <lineage>
        <taxon>unclassified sequences</taxon>
        <taxon>metagenomes</taxon>
        <taxon>ecological metagenomes</taxon>
    </lineage>
</organism>
<sequence>METLTKYLKKENIEISLMGKTREELCMELLTLLEKGNKIQDKNFILKSIITRDKVIDSYMGKGVIFVRLPLETQKNISLAMGVNKEGLDEEVFDREKIKIFLIIITPDSENEEYINLVSEMSSLLNQGSIREDILDAKDAERVKKILLGQ</sequence>
<dbReference type="EMBL" id="BARU01001427">
    <property type="protein sequence ID" value="GAH31079.1"/>
    <property type="molecule type" value="Genomic_DNA"/>
</dbReference>
<reference evidence="2" key="1">
    <citation type="journal article" date="2014" name="Front. Microbiol.">
        <title>High frequency of phylogenetically diverse reductive dehalogenase-homologous genes in deep subseafloor sedimentary metagenomes.</title>
        <authorList>
            <person name="Kawai M."/>
            <person name="Futagami T."/>
            <person name="Toyoda A."/>
            <person name="Takaki Y."/>
            <person name="Nishi S."/>
            <person name="Hori S."/>
            <person name="Arai W."/>
            <person name="Tsubouchi T."/>
            <person name="Morono Y."/>
            <person name="Uchiyama I."/>
            <person name="Ito T."/>
            <person name="Fujiyama A."/>
            <person name="Inagaki F."/>
            <person name="Takami H."/>
        </authorList>
    </citation>
    <scope>NUCLEOTIDE SEQUENCE</scope>
    <source>
        <strain evidence="2">Expedition CK06-06</strain>
    </source>
</reference>
<dbReference type="AlphaFoldDB" id="X1FNZ1"/>
<dbReference type="Gene3D" id="3.40.930.10">
    <property type="entry name" value="Mannitol-specific EII, Chain A"/>
    <property type="match status" value="1"/>
</dbReference>
<dbReference type="PANTHER" id="PTHR47738:SF2">
    <property type="entry name" value="PTS SYSTEM FRUCTOSE-LIKE EIIA COMPONENT"/>
    <property type="match status" value="1"/>
</dbReference>
<feature type="domain" description="PTS EIIA type-2" evidence="1">
    <location>
        <begin position="6"/>
        <end position="150"/>
    </location>
</feature>
<accession>X1FNZ1</accession>
<proteinExistence type="predicted"/>
<comment type="caution">
    <text evidence="2">The sequence shown here is derived from an EMBL/GenBank/DDBJ whole genome shotgun (WGS) entry which is preliminary data.</text>
</comment>
<dbReference type="SUPFAM" id="SSF55804">
    <property type="entry name" value="Phoshotransferase/anion transport protein"/>
    <property type="match status" value="1"/>
</dbReference>
<gene>
    <name evidence="2" type="ORF">S03H2_03767</name>
</gene>